<dbReference type="SMART" id="SM00478">
    <property type="entry name" value="ENDO3c"/>
    <property type="match status" value="1"/>
</dbReference>
<evidence type="ECO:0000256" key="11">
    <source>
        <dbReference type="ARBA" id="ARBA00023014"/>
    </source>
</evidence>
<evidence type="ECO:0000256" key="6">
    <source>
        <dbReference type="ARBA" id="ARBA00022485"/>
    </source>
</evidence>
<dbReference type="RefSeq" id="WP_376811242.1">
    <property type="nucleotide sequence ID" value="NZ_JBHSDY010000001.1"/>
</dbReference>
<comment type="similarity">
    <text evidence="3 14">Belongs to the Nth/MutY family.</text>
</comment>
<dbReference type="EC" id="3.2.2.31" evidence="4 14"/>
<dbReference type="Proteomes" id="UP001595756">
    <property type="component" value="Unassembled WGS sequence"/>
</dbReference>
<reference evidence="17" key="1">
    <citation type="journal article" date="2019" name="Int. J. Syst. Evol. Microbiol.">
        <title>The Global Catalogue of Microorganisms (GCM) 10K type strain sequencing project: providing services to taxonomists for standard genome sequencing and annotation.</title>
        <authorList>
            <consortium name="The Broad Institute Genomics Platform"/>
            <consortium name="The Broad Institute Genome Sequencing Center for Infectious Disease"/>
            <person name="Wu L."/>
            <person name="Ma J."/>
        </authorList>
    </citation>
    <scope>NUCLEOTIDE SEQUENCE [LARGE SCALE GENOMIC DNA]</scope>
    <source>
        <strain evidence="17">CGMCC 1.19029</strain>
    </source>
</reference>
<keyword evidence="6" id="KW-0004">4Fe-4S</keyword>
<dbReference type="PANTHER" id="PTHR42944:SF1">
    <property type="entry name" value="ADENINE DNA GLYCOSYLASE"/>
    <property type="match status" value="1"/>
</dbReference>
<dbReference type="Gene3D" id="1.10.1670.10">
    <property type="entry name" value="Helix-hairpin-Helix base-excision DNA repair enzymes (C-terminal)"/>
    <property type="match status" value="1"/>
</dbReference>
<keyword evidence="11" id="KW-0411">Iron-sulfur</keyword>
<dbReference type="Pfam" id="PF00633">
    <property type="entry name" value="HHH"/>
    <property type="match status" value="1"/>
</dbReference>
<dbReference type="Pfam" id="PF00730">
    <property type="entry name" value="HhH-GPD"/>
    <property type="match status" value="1"/>
</dbReference>
<feature type="domain" description="HhH-GPD" evidence="15">
    <location>
        <begin position="51"/>
        <end position="206"/>
    </location>
</feature>
<keyword evidence="12" id="KW-0234">DNA repair</keyword>
<dbReference type="InterPro" id="IPR044298">
    <property type="entry name" value="MIG/MutY"/>
</dbReference>
<evidence type="ECO:0000256" key="3">
    <source>
        <dbReference type="ARBA" id="ARBA00008343"/>
    </source>
</evidence>
<dbReference type="CDD" id="cd00056">
    <property type="entry name" value="ENDO3c"/>
    <property type="match status" value="1"/>
</dbReference>
<evidence type="ECO:0000313" key="17">
    <source>
        <dbReference type="Proteomes" id="UP001595756"/>
    </source>
</evidence>
<dbReference type="Gene3D" id="3.90.79.10">
    <property type="entry name" value="Nucleoside Triphosphate Pyrophosphohydrolase"/>
    <property type="match status" value="1"/>
</dbReference>
<name>A0ABV8RTD6_9BURK</name>
<dbReference type="InterPro" id="IPR029119">
    <property type="entry name" value="MutY_C"/>
</dbReference>
<keyword evidence="10 14" id="KW-0408">Iron</keyword>
<evidence type="ECO:0000256" key="13">
    <source>
        <dbReference type="ARBA" id="ARBA00023295"/>
    </source>
</evidence>
<evidence type="ECO:0000256" key="14">
    <source>
        <dbReference type="RuleBase" id="RU365096"/>
    </source>
</evidence>
<organism evidence="16 17">
    <name type="scientific">Castellaniella hirudinis</name>
    <dbReference type="NCBI Taxonomy" id="1144617"/>
    <lineage>
        <taxon>Bacteria</taxon>
        <taxon>Pseudomonadati</taxon>
        <taxon>Pseudomonadota</taxon>
        <taxon>Betaproteobacteria</taxon>
        <taxon>Burkholderiales</taxon>
        <taxon>Alcaligenaceae</taxon>
        <taxon>Castellaniella</taxon>
    </lineage>
</organism>
<evidence type="ECO:0000313" key="16">
    <source>
        <dbReference type="EMBL" id="MFC4296658.1"/>
    </source>
</evidence>
<evidence type="ECO:0000256" key="10">
    <source>
        <dbReference type="ARBA" id="ARBA00023004"/>
    </source>
</evidence>
<evidence type="ECO:0000256" key="9">
    <source>
        <dbReference type="ARBA" id="ARBA00022801"/>
    </source>
</evidence>
<gene>
    <name evidence="16" type="primary">mutY</name>
    <name evidence="16" type="ORF">ACFO0J_01220</name>
</gene>
<keyword evidence="13 14" id="KW-0326">Glycosidase</keyword>
<evidence type="ECO:0000259" key="15">
    <source>
        <dbReference type="SMART" id="SM00478"/>
    </source>
</evidence>
<dbReference type="NCBIfam" id="TIGR01084">
    <property type="entry name" value="mutY"/>
    <property type="match status" value="1"/>
</dbReference>
<comment type="caution">
    <text evidence="16">The sequence shown here is derived from an EMBL/GenBank/DDBJ whole genome shotgun (WGS) entry which is preliminary data.</text>
</comment>
<dbReference type="GO" id="GO:0000701">
    <property type="term" value="F:purine-specific mismatch base pair DNA N-glycosylase activity"/>
    <property type="evidence" value="ECO:0007669"/>
    <property type="project" value="UniProtKB-EC"/>
</dbReference>
<sequence length="367" mass="40089">MAYRTPDGPGDTTGPDDAASRIAAWQRQAGRHGLPWQHTRDPYRIWLSEIMLQQTQAATVVPYYERFLGLFPSVVDLADAPQDAVLHAWAGLGYYARARNLHRCAQTVRDQHGGRFPATAAELAQLPGIGPSTAAAVAAFAYGERAPILDGNVRRVLARYFAIEGDPTAARIAQQLWGHAHALIDAAPADLDMAAYTQGQMDLGATVCTRTRPDCARCPLAQDCQARLQKRQDELPTPRARRAQPLRHCWMLIAECEGRVLLERRPDAGIWGGLWTLPQFEDTAALQAACAALSATETAQTLAAIDHVFTHFRLRIQPCWLRLPGAAPVPPRADQAWVPIETLDAHGMPAPVARLLAGLYDGGLALR</sequence>
<accession>A0ABV8RTD6</accession>
<dbReference type="InterPro" id="IPR003265">
    <property type="entry name" value="HhH-GPD_domain"/>
</dbReference>
<evidence type="ECO:0000256" key="5">
    <source>
        <dbReference type="ARBA" id="ARBA00022023"/>
    </source>
</evidence>
<comment type="cofactor">
    <cofactor evidence="14">
        <name>[4Fe-4S] cluster</name>
        <dbReference type="ChEBI" id="CHEBI:49883"/>
    </cofactor>
    <text evidence="14">Binds 1 [4Fe-4S] cluster.</text>
</comment>
<keyword evidence="9 16" id="KW-0378">Hydrolase</keyword>
<dbReference type="Pfam" id="PF14815">
    <property type="entry name" value="NUDIX_4"/>
    <property type="match status" value="1"/>
</dbReference>
<evidence type="ECO:0000256" key="1">
    <source>
        <dbReference type="ARBA" id="ARBA00000843"/>
    </source>
</evidence>
<dbReference type="SUPFAM" id="SSF55811">
    <property type="entry name" value="Nudix"/>
    <property type="match status" value="1"/>
</dbReference>
<protein>
    <recommendedName>
        <fullName evidence="5 14">Adenine DNA glycosylase</fullName>
        <ecNumber evidence="4 14">3.2.2.31</ecNumber>
    </recommendedName>
</protein>
<dbReference type="InterPro" id="IPR015797">
    <property type="entry name" value="NUDIX_hydrolase-like_dom_sf"/>
</dbReference>
<dbReference type="SUPFAM" id="SSF48150">
    <property type="entry name" value="DNA-glycosylase"/>
    <property type="match status" value="1"/>
</dbReference>
<dbReference type="CDD" id="cd03431">
    <property type="entry name" value="NUDIX_DNA_Glycosylase_C-MutY"/>
    <property type="match status" value="1"/>
</dbReference>
<evidence type="ECO:0000256" key="4">
    <source>
        <dbReference type="ARBA" id="ARBA00012045"/>
    </source>
</evidence>
<dbReference type="EMBL" id="JBHSDY010000001">
    <property type="protein sequence ID" value="MFC4296658.1"/>
    <property type="molecule type" value="Genomic_DNA"/>
</dbReference>
<evidence type="ECO:0000256" key="8">
    <source>
        <dbReference type="ARBA" id="ARBA00022763"/>
    </source>
</evidence>
<dbReference type="InterPro" id="IPR011257">
    <property type="entry name" value="DNA_glycosylase"/>
</dbReference>
<keyword evidence="17" id="KW-1185">Reference proteome</keyword>
<evidence type="ECO:0000256" key="7">
    <source>
        <dbReference type="ARBA" id="ARBA00022723"/>
    </source>
</evidence>
<dbReference type="InterPro" id="IPR005760">
    <property type="entry name" value="A/G_AdeGlyc_MutY"/>
</dbReference>
<dbReference type="PROSITE" id="PS01155">
    <property type="entry name" value="ENDONUCLEASE_III_2"/>
    <property type="match status" value="1"/>
</dbReference>
<proteinExistence type="inferred from homology"/>
<comment type="catalytic activity">
    <reaction evidence="1 14">
        <text>Hydrolyzes free adenine bases from 7,8-dihydro-8-oxoguanine:adenine mismatched double-stranded DNA, leaving an apurinic site.</text>
        <dbReference type="EC" id="3.2.2.31"/>
    </reaction>
</comment>
<dbReference type="PANTHER" id="PTHR42944">
    <property type="entry name" value="ADENINE DNA GLYCOSYLASE"/>
    <property type="match status" value="1"/>
</dbReference>
<dbReference type="InterPro" id="IPR003651">
    <property type="entry name" value="Endonuclease3_FeS-loop_motif"/>
</dbReference>
<keyword evidence="7" id="KW-0479">Metal-binding</keyword>
<evidence type="ECO:0000256" key="12">
    <source>
        <dbReference type="ARBA" id="ARBA00023204"/>
    </source>
</evidence>
<comment type="function">
    <text evidence="2">Adenine glycosylase active on G-A mispairs. MutY also corrects error-prone DNA synthesis past GO lesions which are due to the oxidatively damaged form of guanine: 7,8-dihydro-8-oxoguanine (8-oxo-dGTP).</text>
</comment>
<keyword evidence="8 14" id="KW-0227">DNA damage</keyword>
<dbReference type="SMART" id="SM00525">
    <property type="entry name" value="FES"/>
    <property type="match status" value="1"/>
</dbReference>
<dbReference type="InterPro" id="IPR004036">
    <property type="entry name" value="Endonuclease-III-like_CS2"/>
</dbReference>
<evidence type="ECO:0000256" key="2">
    <source>
        <dbReference type="ARBA" id="ARBA00002933"/>
    </source>
</evidence>
<dbReference type="InterPro" id="IPR023170">
    <property type="entry name" value="HhH_base_excis_C"/>
</dbReference>
<dbReference type="InterPro" id="IPR000445">
    <property type="entry name" value="HhH_motif"/>
</dbReference>
<dbReference type="Gene3D" id="1.10.340.30">
    <property type="entry name" value="Hypothetical protein, domain 2"/>
    <property type="match status" value="1"/>
</dbReference>